<evidence type="ECO:0000259" key="6">
    <source>
        <dbReference type="Pfam" id="PF08281"/>
    </source>
</evidence>
<dbReference type="CDD" id="cd06171">
    <property type="entry name" value="Sigma70_r4"/>
    <property type="match status" value="1"/>
</dbReference>
<keyword evidence="4" id="KW-0804">Transcription</keyword>
<evidence type="ECO:0000256" key="3">
    <source>
        <dbReference type="ARBA" id="ARBA00023082"/>
    </source>
</evidence>
<dbReference type="InterPro" id="IPR013325">
    <property type="entry name" value="RNA_pol_sigma_r2"/>
</dbReference>
<evidence type="ECO:0000313" key="7">
    <source>
        <dbReference type="EMBL" id="OUQ06365.1"/>
    </source>
</evidence>
<reference evidence="8" key="1">
    <citation type="submission" date="2017-04" db="EMBL/GenBank/DDBJ databases">
        <title>Function of individual gut microbiota members based on whole genome sequencing of pure cultures obtained from chicken caecum.</title>
        <authorList>
            <person name="Medvecky M."/>
            <person name="Cejkova D."/>
            <person name="Polansky O."/>
            <person name="Karasova D."/>
            <person name="Kubasova T."/>
            <person name="Cizek A."/>
            <person name="Rychlik I."/>
        </authorList>
    </citation>
    <scope>NUCLEOTIDE SEQUENCE [LARGE SCALE GENOMIC DNA]</scope>
    <source>
        <strain evidence="8">An149</strain>
    </source>
</reference>
<organism evidence="7 8">
    <name type="scientific">Thomasclavelia spiroformis</name>
    <dbReference type="NCBI Taxonomy" id="29348"/>
    <lineage>
        <taxon>Bacteria</taxon>
        <taxon>Bacillati</taxon>
        <taxon>Bacillota</taxon>
        <taxon>Erysipelotrichia</taxon>
        <taxon>Erysipelotrichales</taxon>
        <taxon>Coprobacillaceae</taxon>
        <taxon>Thomasclavelia</taxon>
    </lineage>
</organism>
<evidence type="ECO:0008006" key="9">
    <source>
        <dbReference type="Google" id="ProtNLM"/>
    </source>
</evidence>
<comment type="caution">
    <text evidence="7">The sequence shown here is derived from an EMBL/GenBank/DDBJ whole genome shotgun (WGS) entry which is preliminary data.</text>
</comment>
<dbReference type="EMBL" id="NFLB01000001">
    <property type="protein sequence ID" value="OUQ06365.1"/>
    <property type="molecule type" value="Genomic_DNA"/>
</dbReference>
<accession>A0A1Y4PV73</accession>
<sequence>MKGDFGVKMKKEILKDYLTDNLDIEKIFDDFYGYVYTIVKNDVNKYITNEDIEEIISDVFIALWKNKENLPDTTNLKAYLAKTAKNIIKNTYRKTKLHYSLSDFENKISDKNNPEKTLEKNEQNLIIKKSLTTLKIEEYKTFIMFYYEDKSIKKIAKELNCSTGKIKVILHRVRKKIKNNLKNRGY</sequence>
<name>A0A1Y4PV73_9FIRM</name>
<evidence type="ECO:0000259" key="5">
    <source>
        <dbReference type="Pfam" id="PF04542"/>
    </source>
</evidence>
<dbReference type="GO" id="GO:0016987">
    <property type="term" value="F:sigma factor activity"/>
    <property type="evidence" value="ECO:0007669"/>
    <property type="project" value="UniProtKB-KW"/>
</dbReference>
<evidence type="ECO:0000256" key="2">
    <source>
        <dbReference type="ARBA" id="ARBA00023015"/>
    </source>
</evidence>
<dbReference type="InterPro" id="IPR007627">
    <property type="entry name" value="RNA_pol_sigma70_r2"/>
</dbReference>
<dbReference type="InterPro" id="IPR013324">
    <property type="entry name" value="RNA_pol_sigma_r3/r4-like"/>
</dbReference>
<protein>
    <recommendedName>
        <fullName evidence="9">Sigma-70 family RNA polymerase sigma factor</fullName>
    </recommendedName>
</protein>
<dbReference type="InterPro" id="IPR014284">
    <property type="entry name" value="RNA_pol_sigma-70_dom"/>
</dbReference>
<proteinExistence type="inferred from homology"/>
<dbReference type="InterPro" id="IPR013249">
    <property type="entry name" value="RNA_pol_sigma70_r4_t2"/>
</dbReference>
<dbReference type="Pfam" id="PF04542">
    <property type="entry name" value="Sigma70_r2"/>
    <property type="match status" value="1"/>
</dbReference>
<dbReference type="SUPFAM" id="SSF88659">
    <property type="entry name" value="Sigma3 and sigma4 domains of RNA polymerase sigma factors"/>
    <property type="match status" value="1"/>
</dbReference>
<dbReference type="SUPFAM" id="SSF88946">
    <property type="entry name" value="Sigma2 domain of RNA polymerase sigma factors"/>
    <property type="match status" value="1"/>
</dbReference>
<dbReference type="PANTHER" id="PTHR43133">
    <property type="entry name" value="RNA POLYMERASE ECF-TYPE SIGMA FACTO"/>
    <property type="match status" value="1"/>
</dbReference>
<comment type="similarity">
    <text evidence="1">Belongs to the sigma-70 factor family. ECF subfamily.</text>
</comment>
<dbReference type="InterPro" id="IPR039425">
    <property type="entry name" value="RNA_pol_sigma-70-like"/>
</dbReference>
<feature type="domain" description="RNA polymerase sigma-70 region 2" evidence="5">
    <location>
        <begin position="48"/>
        <end position="96"/>
    </location>
</feature>
<dbReference type="AlphaFoldDB" id="A0A1Y4PV73"/>
<dbReference type="GO" id="GO:0006352">
    <property type="term" value="P:DNA-templated transcription initiation"/>
    <property type="evidence" value="ECO:0007669"/>
    <property type="project" value="InterPro"/>
</dbReference>
<dbReference type="NCBIfam" id="TIGR02937">
    <property type="entry name" value="sigma70-ECF"/>
    <property type="match status" value="1"/>
</dbReference>
<evidence type="ECO:0000313" key="8">
    <source>
        <dbReference type="Proteomes" id="UP000196258"/>
    </source>
</evidence>
<dbReference type="Proteomes" id="UP000196258">
    <property type="component" value="Unassembled WGS sequence"/>
</dbReference>
<gene>
    <name evidence="7" type="ORF">B5E91_00100</name>
</gene>
<dbReference type="InterPro" id="IPR036388">
    <property type="entry name" value="WH-like_DNA-bd_sf"/>
</dbReference>
<keyword evidence="2" id="KW-0805">Transcription regulation</keyword>
<keyword evidence="3" id="KW-0731">Sigma factor</keyword>
<dbReference type="Gene3D" id="1.10.1740.10">
    <property type="match status" value="1"/>
</dbReference>
<dbReference type="GO" id="GO:0003677">
    <property type="term" value="F:DNA binding"/>
    <property type="evidence" value="ECO:0007669"/>
    <property type="project" value="InterPro"/>
</dbReference>
<evidence type="ECO:0000256" key="4">
    <source>
        <dbReference type="ARBA" id="ARBA00023163"/>
    </source>
</evidence>
<dbReference type="Pfam" id="PF08281">
    <property type="entry name" value="Sigma70_r4_2"/>
    <property type="match status" value="1"/>
</dbReference>
<feature type="domain" description="RNA polymerase sigma factor 70 region 4 type 2" evidence="6">
    <location>
        <begin position="130"/>
        <end position="177"/>
    </location>
</feature>
<evidence type="ECO:0000256" key="1">
    <source>
        <dbReference type="ARBA" id="ARBA00010641"/>
    </source>
</evidence>
<dbReference type="Gene3D" id="1.10.10.10">
    <property type="entry name" value="Winged helix-like DNA-binding domain superfamily/Winged helix DNA-binding domain"/>
    <property type="match status" value="1"/>
</dbReference>
<dbReference type="PANTHER" id="PTHR43133:SF46">
    <property type="entry name" value="RNA POLYMERASE SIGMA-70 FACTOR ECF SUBFAMILY"/>
    <property type="match status" value="1"/>
</dbReference>